<proteinExistence type="predicted"/>
<dbReference type="SUPFAM" id="SSF46785">
    <property type="entry name" value="Winged helix' DNA-binding domain"/>
    <property type="match status" value="1"/>
</dbReference>
<dbReference type="SMART" id="SM00345">
    <property type="entry name" value="HTH_GNTR"/>
    <property type="match status" value="1"/>
</dbReference>
<dbReference type="PRINTS" id="PR00035">
    <property type="entry name" value="HTHGNTR"/>
</dbReference>
<dbReference type="Proteomes" id="UP000515511">
    <property type="component" value="Chromosome"/>
</dbReference>
<evidence type="ECO:0000313" key="5">
    <source>
        <dbReference type="EMBL" id="QNE36288.1"/>
    </source>
</evidence>
<evidence type="ECO:0000256" key="2">
    <source>
        <dbReference type="ARBA" id="ARBA00023125"/>
    </source>
</evidence>
<dbReference type="InterPro" id="IPR011711">
    <property type="entry name" value="GntR_C"/>
</dbReference>
<dbReference type="InterPro" id="IPR008920">
    <property type="entry name" value="TF_FadR/GntR_C"/>
</dbReference>
<evidence type="ECO:0000256" key="1">
    <source>
        <dbReference type="ARBA" id="ARBA00023015"/>
    </source>
</evidence>
<gene>
    <name evidence="5" type="ORF">F1C12_14990</name>
</gene>
<dbReference type="Pfam" id="PF00392">
    <property type="entry name" value="GntR"/>
    <property type="match status" value="1"/>
</dbReference>
<keyword evidence="3" id="KW-0804">Transcription</keyword>
<accession>A0A7G6YCS3</accession>
<dbReference type="AlphaFoldDB" id="A0A7G6YCS3"/>
<sequence length="219" mass="24258">MAIERKNLRSQVREELLARMRAGEVRPGESINEVQLAAELGVSRTPLREALIALESEGQIESENGKGFRFVPLSAQEFEDLCPIIVTLEGLALDLSPVDELAALGQRLAALAAAFSDDVAQHAVVNRKDDEWHNLMLSACPNRKLLEQIAQVRSAIHRYESLLVGDDVLVERSAEEHAEIARHLVERDVPAAKAALAENWTNGMRRLLADAGIKWERLS</sequence>
<keyword evidence="2" id="KW-0238">DNA-binding</keyword>
<dbReference type="EMBL" id="CP043641">
    <property type="protein sequence ID" value="QNE36288.1"/>
    <property type="molecule type" value="Genomic_DNA"/>
</dbReference>
<feature type="domain" description="HTH gntR-type" evidence="4">
    <location>
        <begin position="6"/>
        <end position="73"/>
    </location>
</feature>
<dbReference type="RefSeq" id="WP_185275723.1">
    <property type="nucleotide sequence ID" value="NZ_CP043641.1"/>
</dbReference>
<organism evidence="5 6">
    <name type="scientific">Leifsonia shinshuensis</name>
    <dbReference type="NCBI Taxonomy" id="150026"/>
    <lineage>
        <taxon>Bacteria</taxon>
        <taxon>Bacillati</taxon>
        <taxon>Actinomycetota</taxon>
        <taxon>Actinomycetes</taxon>
        <taxon>Micrococcales</taxon>
        <taxon>Microbacteriaceae</taxon>
        <taxon>Leifsonia</taxon>
    </lineage>
</organism>
<keyword evidence="1" id="KW-0805">Transcription regulation</keyword>
<dbReference type="PANTHER" id="PTHR43537:SF24">
    <property type="entry name" value="GLUCONATE OPERON TRANSCRIPTIONAL REPRESSOR"/>
    <property type="match status" value="1"/>
</dbReference>
<dbReference type="InterPro" id="IPR036388">
    <property type="entry name" value="WH-like_DNA-bd_sf"/>
</dbReference>
<name>A0A7G6YCS3_9MICO</name>
<reference evidence="6" key="1">
    <citation type="submission" date="2019-09" db="EMBL/GenBank/DDBJ databases">
        <title>Antimicrobial potential of Antarctic Bacteria.</title>
        <authorList>
            <person name="Benaud N."/>
            <person name="Edwards R.J."/>
            <person name="Ferrari B.C."/>
        </authorList>
    </citation>
    <scope>NUCLEOTIDE SEQUENCE [LARGE SCALE GENOMIC DNA]</scope>
    <source>
        <strain evidence="6">INR9</strain>
    </source>
</reference>
<dbReference type="Gene3D" id="1.10.10.10">
    <property type="entry name" value="Winged helix-like DNA-binding domain superfamily/Winged helix DNA-binding domain"/>
    <property type="match status" value="1"/>
</dbReference>
<dbReference type="PANTHER" id="PTHR43537">
    <property type="entry name" value="TRANSCRIPTIONAL REGULATOR, GNTR FAMILY"/>
    <property type="match status" value="1"/>
</dbReference>
<dbReference type="InterPro" id="IPR036390">
    <property type="entry name" value="WH_DNA-bd_sf"/>
</dbReference>
<dbReference type="Pfam" id="PF07729">
    <property type="entry name" value="FCD"/>
    <property type="match status" value="1"/>
</dbReference>
<evidence type="ECO:0000256" key="3">
    <source>
        <dbReference type="ARBA" id="ARBA00023163"/>
    </source>
</evidence>
<evidence type="ECO:0000259" key="4">
    <source>
        <dbReference type="PROSITE" id="PS50949"/>
    </source>
</evidence>
<dbReference type="CDD" id="cd07377">
    <property type="entry name" value="WHTH_GntR"/>
    <property type="match status" value="1"/>
</dbReference>
<dbReference type="GO" id="GO:0003677">
    <property type="term" value="F:DNA binding"/>
    <property type="evidence" value="ECO:0007669"/>
    <property type="project" value="UniProtKB-KW"/>
</dbReference>
<evidence type="ECO:0000313" key="6">
    <source>
        <dbReference type="Proteomes" id="UP000515511"/>
    </source>
</evidence>
<dbReference type="Gene3D" id="1.20.120.530">
    <property type="entry name" value="GntR ligand-binding domain-like"/>
    <property type="match status" value="1"/>
</dbReference>
<dbReference type="KEGG" id="lse:F1C12_14990"/>
<protein>
    <submittedName>
        <fullName evidence="5">GntR family transcriptional regulator</fullName>
    </submittedName>
</protein>
<dbReference type="GO" id="GO:0003700">
    <property type="term" value="F:DNA-binding transcription factor activity"/>
    <property type="evidence" value="ECO:0007669"/>
    <property type="project" value="InterPro"/>
</dbReference>
<dbReference type="InterPro" id="IPR000524">
    <property type="entry name" value="Tscrpt_reg_HTH_GntR"/>
</dbReference>
<dbReference type="SMART" id="SM00895">
    <property type="entry name" value="FCD"/>
    <property type="match status" value="1"/>
</dbReference>
<dbReference type="SUPFAM" id="SSF48008">
    <property type="entry name" value="GntR ligand-binding domain-like"/>
    <property type="match status" value="1"/>
</dbReference>
<dbReference type="PROSITE" id="PS50949">
    <property type="entry name" value="HTH_GNTR"/>
    <property type="match status" value="1"/>
</dbReference>